<evidence type="ECO:0000313" key="13">
    <source>
        <dbReference type="Proteomes" id="UP001476282"/>
    </source>
</evidence>
<evidence type="ECO:0000256" key="4">
    <source>
        <dbReference type="ARBA" id="ARBA00022960"/>
    </source>
</evidence>
<feature type="transmembrane region" description="Helical" evidence="10">
    <location>
        <begin position="482"/>
        <end position="503"/>
    </location>
</feature>
<comment type="similarity">
    <text evidence="9 10 11">Belongs to the MurJ/MviN family.</text>
</comment>
<feature type="transmembrane region" description="Helical" evidence="10">
    <location>
        <begin position="384"/>
        <end position="405"/>
    </location>
</feature>
<comment type="caution">
    <text evidence="12">The sequence shown here is derived from an EMBL/GenBank/DDBJ whole genome shotgun (WGS) entry which is preliminary data.</text>
</comment>
<keyword evidence="10 11" id="KW-0961">Cell wall biogenesis/degradation</keyword>
<dbReference type="PANTHER" id="PTHR47019">
    <property type="entry name" value="LIPID II FLIPPASE MURJ"/>
    <property type="match status" value="1"/>
</dbReference>
<accession>A0ABP9URH9</accession>
<dbReference type="Pfam" id="PF03023">
    <property type="entry name" value="MurJ"/>
    <property type="match status" value="1"/>
</dbReference>
<feature type="transmembrane region" description="Helical" evidence="10">
    <location>
        <begin position="190"/>
        <end position="210"/>
    </location>
</feature>
<evidence type="ECO:0000256" key="5">
    <source>
        <dbReference type="ARBA" id="ARBA00022984"/>
    </source>
</evidence>
<comment type="function">
    <text evidence="8 10 11">Involved in peptidoglycan biosynthesis. Transports lipid-linked peptidoglycan precursors from the inner to the outer leaflet of the cytoplasmic membrane.</text>
</comment>
<keyword evidence="13" id="KW-1185">Reference proteome</keyword>
<feature type="transmembrane region" description="Helical" evidence="10">
    <location>
        <begin position="271"/>
        <end position="290"/>
    </location>
</feature>
<keyword evidence="5 10" id="KW-0573">Peptidoglycan synthesis</keyword>
<feature type="transmembrane region" description="Helical" evidence="10">
    <location>
        <begin position="311"/>
        <end position="329"/>
    </location>
</feature>
<feature type="transmembrane region" description="Helical" evidence="10">
    <location>
        <begin position="86"/>
        <end position="108"/>
    </location>
</feature>
<comment type="pathway">
    <text evidence="10">Cell wall biogenesis; peptidoglycan biosynthesis.</text>
</comment>
<keyword evidence="2 10" id="KW-1003">Cell membrane</keyword>
<feature type="transmembrane region" description="Helical" evidence="10">
    <location>
        <begin position="153"/>
        <end position="178"/>
    </location>
</feature>
<keyword evidence="3 10" id="KW-0812">Transmembrane</keyword>
<evidence type="ECO:0000256" key="7">
    <source>
        <dbReference type="ARBA" id="ARBA00023136"/>
    </source>
</evidence>
<comment type="subcellular location">
    <subcellularLocation>
        <location evidence="1 10">Cell membrane</location>
        <topology evidence="1 10">Multi-pass membrane protein</topology>
    </subcellularLocation>
</comment>
<proteinExistence type="inferred from homology"/>
<sequence length="517" mass="55844">MLRSLFSVGSFTLMSRVLGLFRDMLVARYLGTSMYSQAFVAAMRLPNMFRRIFGEGAFNTAFVPLFNRELADHGPDEARNFASNTFSWLATVLAVGTLVIIPGMPWFAKILVAGFEPEKYAITVAYSRIMFSYLLCMALSAHLSGVLNSLGRFSLPAFAPVLLNVLMLGVLLIVVPIAHLQGSLYHVGLWLSWAVCAAGFAQLGMLWISCKRHGMGIRLGKPKLTPRVRRLLVIMGPAVATAGVQQVNATIGTQIASMQDKAVSFLSWADRLYQLPNGLIGVAFGVVLLPQITRLVRSGKELEARERMKEGIAFAMLLTLPAAAALIAAGDEFVAVLFQRGQWTASDSYATGLAVAAYGFGLPAFVLTKVLLPGFFARENTRTPLKLALITVSVDVGSALSLYFFFRQWGIGHFGVALATSIASWVNVFLLTRGLRGFLQIDRALVKKLARTLIAAAISGLVVWGGSRGLAGWLAGVEWQRWLAAGLLVAAGGGVYGMMALALKATSLAELKAGFRR</sequence>
<keyword evidence="4 10" id="KW-0133">Cell shape</keyword>
<evidence type="ECO:0000256" key="2">
    <source>
        <dbReference type="ARBA" id="ARBA00022475"/>
    </source>
</evidence>
<feature type="transmembrane region" description="Helical" evidence="10">
    <location>
        <begin position="349"/>
        <end position="372"/>
    </location>
</feature>
<dbReference type="InterPro" id="IPR051050">
    <property type="entry name" value="Lipid_II_flippase_MurJ/MviN"/>
</dbReference>
<feature type="transmembrane region" description="Helical" evidence="10">
    <location>
        <begin position="453"/>
        <end position="476"/>
    </location>
</feature>
<dbReference type="EMBL" id="BAABRI010000009">
    <property type="protein sequence ID" value="GAA5482609.1"/>
    <property type="molecule type" value="Genomic_DNA"/>
</dbReference>
<gene>
    <name evidence="12" type="primary">murJ_2</name>
    <name evidence="10" type="synonym">murJ</name>
    <name evidence="12" type="ORF">Hsar01_01832</name>
</gene>
<dbReference type="InterPro" id="IPR004268">
    <property type="entry name" value="MurJ"/>
</dbReference>
<keyword evidence="7 10" id="KW-0472">Membrane</keyword>
<name>A0ABP9URH9_9BACT</name>
<dbReference type="PANTHER" id="PTHR47019:SF1">
    <property type="entry name" value="LIPID II FLIPPASE MURJ"/>
    <property type="match status" value="1"/>
</dbReference>
<evidence type="ECO:0000256" key="6">
    <source>
        <dbReference type="ARBA" id="ARBA00022989"/>
    </source>
</evidence>
<dbReference type="PRINTS" id="PR01806">
    <property type="entry name" value="VIRFACTRMVIN"/>
</dbReference>
<evidence type="ECO:0000256" key="9">
    <source>
        <dbReference type="ARBA" id="ARBA00061532"/>
    </source>
</evidence>
<evidence type="ECO:0000256" key="10">
    <source>
        <dbReference type="HAMAP-Rule" id="MF_02078"/>
    </source>
</evidence>
<feature type="transmembrane region" description="Helical" evidence="10">
    <location>
        <begin position="29"/>
        <end position="45"/>
    </location>
</feature>
<dbReference type="RefSeq" id="WP_353566746.1">
    <property type="nucleotide sequence ID" value="NZ_BAABRI010000009.1"/>
</dbReference>
<dbReference type="Proteomes" id="UP001476282">
    <property type="component" value="Unassembled WGS sequence"/>
</dbReference>
<evidence type="ECO:0000256" key="11">
    <source>
        <dbReference type="PIRNR" id="PIRNR002869"/>
    </source>
</evidence>
<protein>
    <recommendedName>
        <fullName evidence="10">Probable lipid II flippase MurJ</fullName>
    </recommendedName>
</protein>
<dbReference type="HAMAP" id="MF_02078">
    <property type="entry name" value="MurJ_MviN"/>
    <property type="match status" value="1"/>
</dbReference>
<evidence type="ECO:0000256" key="1">
    <source>
        <dbReference type="ARBA" id="ARBA00004651"/>
    </source>
</evidence>
<dbReference type="CDD" id="cd13123">
    <property type="entry name" value="MATE_MurJ_like"/>
    <property type="match status" value="1"/>
</dbReference>
<feature type="transmembrane region" description="Helical" evidence="10">
    <location>
        <begin position="411"/>
        <end position="432"/>
    </location>
</feature>
<dbReference type="PIRSF" id="PIRSF002869">
    <property type="entry name" value="MviN"/>
    <property type="match status" value="1"/>
</dbReference>
<organism evidence="12 13">
    <name type="scientific">Haloferula sargassicola</name>
    <dbReference type="NCBI Taxonomy" id="490096"/>
    <lineage>
        <taxon>Bacteria</taxon>
        <taxon>Pseudomonadati</taxon>
        <taxon>Verrucomicrobiota</taxon>
        <taxon>Verrucomicrobiia</taxon>
        <taxon>Verrucomicrobiales</taxon>
        <taxon>Verrucomicrobiaceae</taxon>
        <taxon>Haloferula</taxon>
    </lineage>
</organism>
<feature type="transmembrane region" description="Helical" evidence="10">
    <location>
        <begin position="231"/>
        <end position="251"/>
    </location>
</feature>
<evidence type="ECO:0000256" key="8">
    <source>
        <dbReference type="ARBA" id="ARBA00060041"/>
    </source>
</evidence>
<feature type="transmembrane region" description="Helical" evidence="10">
    <location>
        <begin position="120"/>
        <end position="141"/>
    </location>
</feature>
<reference evidence="12 13" key="1">
    <citation type="submission" date="2024-02" db="EMBL/GenBank/DDBJ databases">
        <title>Haloferula sargassicola NBRC 104335.</title>
        <authorList>
            <person name="Ichikawa N."/>
            <person name="Katano-Makiyama Y."/>
            <person name="Hidaka K."/>
        </authorList>
    </citation>
    <scope>NUCLEOTIDE SEQUENCE [LARGE SCALE GENOMIC DNA]</scope>
    <source>
        <strain evidence="12 13">NBRC 104335</strain>
    </source>
</reference>
<keyword evidence="10 11" id="KW-0813">Transport</keyword>
<keyword evidence="6 10" id="KW-1133">Transmembrane helix</keyword>
<evidence type="ECO:0000313" key="12">
    <source>
        <dbReference type="EMBL" id="GAA5482609.1"/>
    </source>
</evidence>
<evidence type="ECO:0000256" key="3">
    <source>
        <dbReference type="ARBA" id="ARBA00022692"/>
    </source>
</evidence>
<dbReference type="NCBIfam" id="TIGR01695">
    <property type="entry name" value="murJ_mviN"/>
    <property type="match status" value="1"/>
</dbReference>